<keyword evidence="2" id="KW-1185">Reference proteome</keyword>
<reference evidence="1 2" key="1">
    <citation type="submission" date="2023-08" db="EMBL/GenBank/DDBJ databases">
        <title>Oxalobacteraceae gen .nov., isolated from river sludge outside the plant.</title>
        <authorList>
            <person name="Zhao S.Y."/>
        </authorList>
    </citation>
    <scope>NUCLEOTIDE SEQUENCE [LARGE SCALE GENOMIC DNA]</scope>
    <source>
        <strain evidence="1 2">R-40</strain>
    </source>
</reference>
<name>A0ABU1BS38_9BURK</name>
<sequence length="144" mass="16540">MTFRKFSAAVLTVMLLLLIAMTYATKAYERDAQEIQNVIQSQLHAVIHDDAEMAFSFASASSQDELGSPNDFMDLIRHDFPMIYRHRQIIFDEYDIDVDRATQIVQLTDENNSVWIGIYRMLREKDGTWKIAGCQLIETASVSI</sequence>
<dbReference type="InterPro" id="IPR032347">
    <property type="entry name" value="DUF4864"/>
</dbReference>
<evidence type="ECO:0000313" key="2">
    <source>
        <dbReference type="Proteomes" id="UP001225596"/>
    </source>
</evidence>
<dbReference type="RefSeq" id="WP_338437606.1">
    <property type="nucleotide sequence ID" value="NZ_JAUYVH010000011.1"/>
</dbReference>
<accession>A0ABU1BS38</accession>
<dbReference type="Proteomes" id="UP001225596">
    <property type="component" value="Unassembled WGS sequence"/>
</dbReference>
<protein>
    <submittedName>
        <fullName evidence="1">DUF4864 domain-containing protein</fullName>
    </submittedName>
</protein>
<proteinExistence type="predicted"/>
<organism evidence="1 2">
    <name type="scientific">Keguizhuia sedimenti</name>
    <dbReference type="NCBI Taxonomy" id="3064264"/>
    <lineage>
        <taxon>Bacteria</taxon>
        <taxon>Pseudomonadati</taxon>
        <taxon>Pseudomonadota</taxon>
        <taxon>Betaproteobacteria</taxon>
        <taxon>Burkholderiales</taxon>
        <taxon>Oxalobacteraceae</taxon>
        <taxon>Keguizhuia</taxon>
    </lineage>
</organism>
<dbReference type="EMBL" id="JAUYVH010000011">
    <property type="protein sequence ID" value="MDQ9171669.1"/>
    <property type="molecule type" value="Genomic_DNA"/>
</dbReference>
<evidence type="ECO:0000313" key="1">
    <source>
        <dbReference type="EMBL" id="MDQ9171669.1"/>
    </source>
</evidence>
<gene>
    <name evidence="1" type="ORF">Q8A64_14745</name>
</gene>
<dbReference type="Pfam" id="PF16156">
    <property type="entry name" value="DUF4864"/>
    <property type="match status" value="1"/>
</dbReference>
<comment type="caution">
    <text evidence="1">The sequence shown here is derived from an EMBL/GenBank/DDBJ whole genome shotgun (WGS) entry which is preliminary data.</text>
</comment>